<sequence>MAEAPDRAIVVAVLTYRRPDDLAALLPLLKVEAASVDVEVDVLVVDNDPDASARDLVTGHAGQGVRYVHEPRPGIAAGRNRAIDSAQAAAALVFIDDDERPRTGWLAELLATWARFGSDGVVGRVISEFSEEPDEWIVGGGFFHRPRFATGTRMPVAATNNLLLDLAFVRRSGIRFDEAFGLSGGSDTLFTRSLTAAGGRLVWCDEAVVTDVVPSHRVSRDWVLQRYFRNGNSWARSSVALSRGRAGRFATRVRLMAAGSVRVAGGTGKWAVSRVTRSRARNAAALRTVHRGMGMISGAWGHVYYEYKRPPA</sequence>
<protein>
    <submittedName>
        <fullName evidence="6">Glycosyltransferase</fullName>
        <ecNumber evidence="6">2.4.-.-</ecNumber>
    </submittedName>
</protein>
<dbReference type="InterPro" id="IPR001173">
    <property type="entry name" value="Glyco_trans_2-like"/>
</dbReference>
<keyword evidence="4 6" id="KW-0808">Transferase</keyword>
<gene>
    <name evidence="6" type="ORF">WJX64_15675</name>
</gene>
<comment type="pathway">
    <text evidence="1">Cell wall biogenesis; cell wall polysaccharide biosynthesis.</text>
</comment>
<dbReference type="PANTHER" id="PTHR43179">
    <property type="entry name" value="RHAMNOSYLTRANSFERASE WBBL"/>
    <property type="match status" value="1"/>
</dbReference>
<feature type="domain" description="Glycosyltransferase 2-like" evidence="5">
    <location>
        <begin position="13"/>
        <end position="147"/>
    </location>
</feature>
<proteinExistence type="inferred from homology"/>
<dbReference type="SUPFAM" id="SSF53448">
    <property type="entry name" value="Nucleotide-diphospho-sugar transferases"/>
    <property type="match status" value="1"/>
</dbReference>
<keyword evidence="3 6" id="KW-0328">Glycosyltransferase</keyword>
<dbReference type="EC" id="2.4.-.-" evidence="6"/>
<evidence type="ECO:0000256" key="3">
    <source>
        <dbReference type="ARBA" id="ARBA00022676"/>
    </source>
</evidence>
<comment type="caution">
    <text evidence="6">The sequence shown here is derived from an EMBL/GenBank/DDBJ whole genome shotgun (WGS) entry which is preliminary data.</text>
</comment>
<keyword evidence="7" id="KW-1185">Reference proteome</keyword>
<dbReference type="RefSeq" id="WP_342115824.1">
    <property type="nucleotide sequence ID" value="NZ_JBCAUN010000003.1"/>
</dbReference>
<dbReference type="GO" id="GO:0016757">
    <property type="term" value="F:glycosyltransferase activity"/>
    <property type="evidence" value="ECO:0007669"/>
    <property type="project" value="UniProtKB-KW"/>
</dbReference>
<dbReference type="EMBL" id="JBCLVG010000003">
    <property type="protein sequence ID" value="MEN1947998.1"/>
    <property type="molecule type" value="Genomic_DNA"/>
</dbReference>
<comment type="similarity">
    <text evidence="2">Belongs to the glycosyltransferase 2 family.</text>
</comment>
<evidence type="ECO:0000256" key="1">
    <source>
        <dbReference type="ARBA" id="ARBA00004776"/>
    </source>
</evidence>
<accession>A0ABU9W7L2</accession>
<dbReference type="InterPro" id="IPR029044">
    <property type="entry name" value="Nucleotide-diphossugar_trans"/>
</dbReference>
<dbReference type="Gene3D" id="3.90.550.10">
    <property type="entry name" value="Spore Coat Polysaccharide Biosynthesis Protein SpsA, Chain A"/>
    <property type="match status" value="1"/>
</dbReference>
<evidence type="ECO:0000259" key="5">
    <source>
        <dbReference type="Pfam" id="PF00535"/>
    </source>
</evidence>
<dbReference type="Proteomes" id="UP001425155">
    <property type="component" value="Unassembled WGS sequence"/>
</dbReference>
<dbReference type="Pfam" id="PF00535">
    <property type="entry name" value="Glycos_transf_2"/>
    <property type="match status" value="1"/>
</dbReference>
<evidence type="ECO:0000313" key="7">
    <source>
        <dbReference type="Proteomes" id="UP001425155"/>
    </source>
</evidence>
<evidence type="ECO:0000256" key="4">
    <source>
        <dbReference type="ARBA" id="ARBA00022679"/>
    </source>
</evidence>
<evidence type="ECO:0000313" key="6">
    <source>
        <dbReference type="EMBL" id="MEN1947998.1"/>
    </source>
</evidence>
<reference evidence="6 7" key="1">
    <citation type="submission" date="2024-03" db="EMBL/GenBank/DDBJ databases">
        <title>YIM 134122 draft genome.</title>
        <authorList>
            <person name="Zuo S."/>
            <person name="Xiong L."/>
        </authorList>
    </citation>
    <scope>NUCLEOTIDE SEQUENCE [LARGE SCALE GENOMIC DNA]</scope>
    <source>
        <strain evidence="6 7">YIM 134122</strain>
    </source>
</reference>
<dbReference type="PANTHER" id="PTHR43179:SF12">
    <property type="entry name" value="GALACTOFURANOSYLTRANSFERASE GLFT2"/>
    <property type="match status" value="1"/>
</dbReference>
<name>A0ABU9W7L2_9MICO</name>
<organism evidence="6 7">
    <name type="scientific">Leifsonia stereocauli</name>
    <dbReference type="NCBI Taxonomy" id="3134136"/>
    <lineage>
        <taxon>Bacteria</taxon>
        <taxon>Bacillati</taxon>
        <taxon>Actinomycetota</taxon>
        <taxon>Actinomycetes</taxon>
        <taxon>Micrococcales</taxon>
        <taxon>Microbacteriaceae</taxon>
        <taxon>Leifsonia</taxon>
    </lineage>
</organism>
<evidence type="ECO:0000256" key="2">
    <source>
        <dbReference type="ARBA" id="ARBA00006739"/>
    </source>
</evidence>